<reference evidence="2" key="1">
    <citation type="submission" date="2023-04" db="EMBL/GenBank/DDBJ databases">
        <title>Phytophthora lilii NBRC 32176.</title>
        <authorList>
            <person name="Ichikawa N."/>
            <person name="Sato H."/>
            <person name="Tonouchi N."/>
        </authorList>
    </citation>
    <scope>NUCLEOTIDE SEQUENCE</scope>
    <source>
        <strain evidence="2">NBRC 32176</strain>
    </source>
</reference>
<protein>
    <submittedName>
        <fullName evidence="2">Unnamed protein product</fullName>
    </submittedName>
</protein>
<dbReference type="InterPro" id="IPR004875">
    <property type="entry name" value="DDE_SF_endonuclease_dom"/>
</dbReference>
<sequence length="259" mass="29976">MLLGDSLGEKYPPFVVFKVKPSKIQDTQKENENERHGFSLLMWNKHIQKVQNDTNMQVYTNAKRWWDRHLTMRFFKFQFGNRPNLLEPILLLLDDFSGLWIDELVEYTKSIKVTLLKIPPNATSVCQPADANWNGPLKVRQRNKWIESLREQLRVRNPEVAFKLKTSDRTELCKWIFSTWSAVATSTIAAGFRKCGLIERGCGENEETEAETAPVQENADDIVHEMLRAGALDMEVGEFCLDDDFDDMFRSVADSNLQQ</sequence>
<comment type="caution">
    <text evidence="2">The sequence shown here is derived from an EMBL/GenBank/DDBJ whole genome shotgun (WGS) entry which is preliminary data.</text>
</comment>
<organism evidence="2 3">
    <name type="scientific">Phytophthora lilii</name>
    <dbReference type="NCBI Taxonomy" id="2077276"/>
    <lineage>
        <taxon>Eukaryota</taxon>
        <taxon>Sar</taxon>
        <taxon>Stramenopiles</taxon>
        <taxon>Oomycota</taxon>
        <taxon>Peronosporomycetes</taxon>
        <taxon>Peronosporales</taxon>
        <taxon>Peronosporaceae</taxon>
        <taxon>Phytophthora</taxon>
    </lineage>
</organism>
<keyword evidence="3" id="KW-1185">Reference proteome</keyword>
<proteinExistence type="predicted"/>
<dbReference type="OrthoDB" id="125935at2759"/>
<gene>
    <name evidence="2" type="ORF">Plil01_001141800</name>
</gene>
<dbReference type="EMBL" id="BSXW01000656">
    <property type="protein sequence ID" value="GMF27304.1"/>
    <property type="molecule type" value="Genomic_DNA"/>
</dbReference>
<dbReference type="Pfam" id="PF03184">
    <property type="entry name" value="DDE_1"/>
    <property type="match status" value="1"/>
</dbReference>
<feature type="domain" description="DDE-1" evidence="1">
    <location>
        <begin position="8"/>
        <end position="192"/>
    </location>
</feature>
<evidence type="ECO:0000313" key="2">
    <source>
        <dbReference type="EMBL" id="GMF27304.1"/>
    </source>
</evidence>
<evidence type="ECO:0000313" key="3">
    <source>
        <dbReference type="Proteomes" id="UP001165083"/>
    </source>
</evidence>
<evidence type="ECO:0000259" key="1">
    <source>
        <dbReference type="Pfam" id="PF03184"/>
    </source>
</evidence>
<dbReference type="GO" id="GO:0003676">
    <property type="term" value="F:nucleic acid binding"/>
    <property type="evidence" value="ECO:0007669"/>
    <property type="project" value="InterPro"/>
</dbReference>
<dbReference type="AlphaFoldDB" id="A0A9W6X2L0"/>
<name>A0A9W6X2L0_9STRA</name>
<dbReference type="Proteomes" id="UP001165083">
    <property type="component" value="Unassembled WGS sequence"/>
</dbReference>
<accession>A0A9W6X2L0</accession>